<feature type="compositionally biased region" description="Gly residues" evidence="1">
    <location>
        <begin position="669"/>
        <end position="695"/>
    </location>
</feature>
<evidence type="ECO:0000313" key="3">
    <source>
        <dbReference type="Proteomes" id="UP000034883"/>
    </source>
</evidence>
<keyword evidence="3" id="KW-1185">Reference proteome</keyword>
<proteinExistence type="predicted"/>
<feature type="region of interest" description="Disordered" evidence="1">
    <location>
        <begin position="669"/>
        <end position="699"/>
    </location>
</feature>
<dbReference type="KEGG" id="samy:DB32_003726"/>
<dbReference type="InterPro" id="IPR021655">
    <property type="entry name" value="Put_metal-bd"/>
</dbReference>
<evidence type="ECO:0000313" key="2">
    <source>
        <dbReference type="EMBL" id="AKF06577.1"/>
    </source>
</evidence>
<dbReference type="Pfam" id="PF11617">
    <property type="entry name" value="Cu-binding_MopE"/>
    <property type="match status" value="5"/>
</dbReference>
<protein>
    <submittedName>
        <fullName evidence="2">PE family protein</fullName>
    </submittedName>
</protein>
<dbReference type="Proteomes" id="UP000034883">
    <property type="component" value="Chromosome"/>
</dbReference>
<accession>A0A0F6W3S1</accession>
<dbReference type="EMBL" id="CP011125">
    <property type="protein sequence ID" value="AKF06577.1"/>
    <property type="molecule type" value="Genomic_DNA"/>
</dbReference>
<dbReference type="AlphaFoldDB" id="A0A0F6W3S1"/>
<evidence type="ECO:0000256" key="1">
    <source>
        <dbReference type="SAM" id="MobiDB-lite"/>
    </source>
</evidence>
<dbReference type="STRING" id="927083.DB32_003726"/>
<sequence length="901" mass="88183">MFSSAITHPHDRGARARLGARDHRALRPREVTCVGLSSRAMRARWLLVLSLSVLVACGDDDTAPSDAGFDASDVGRACDDDSDCDDGLFCTGVDRCVDQVCTTAPACQADETCSEDDDECAPSCSLDPDVDGDGAQRTECGGDDCDDEDPRRFPGGVEICDADGVDEDCDPATYGARDVDREGLDDMRCRNEIGGEITSRGEDCDDARRSVQPGSPEVCNGLDDDCDGAIDENVSVAGFADLDVDGHGDPAAPMRACPGTRRFALEGDDCDDTNRMRHAAMPELCDTVDNDCDTRVDEATVEVRWYPDTDGDGFGVPGGSTLSCTPVAGASIVPLDCAGDDPTRHPAAAEVCNGVDDDCNGLADFALGTNDWEDDDEDGFADAACGASIEEPDCDDGDPQVNPRAGERCGNDGDDDCDGMVDDGCAALPDGGVRMDGGPPDAGWCGADVASDPDNCGECGLRCRARPYADVTCEDARCGITCDADRADCNRIETDGCETPIVDDARNCGGCGVACAADQACVGRVCVRGAFRSSGEDGAFDPEADVVLDPGVYDFTTIRVRPGVTVRVRGTGVLDLRATGDVIVEGAIDASGGAGGFGASGNATTATNGGGGATGHAVAAASGRCAPGGGGGMGAAGADASPTSECGLGGAAGGGAGGYQGVSGGGGGGPAGGGGGSGSVSTNGGAGGGPGGGAAGTTAAWPGQGGGLALGAPYAGGSGGTGGVCGGGGGGSIGADAAADLAVATTFRPGSGGGGGGWGFFSGSLLAGSGGGGGGGGAVRIASATRIEIREGGAVRADGGRGGNQNAFQCGGGGGSGGVVYLASPALVLRGTVSAGAGPAGAGGGGNPAGAPGGAGGLGRVRISVNPATCEITGTVRPTTAMLCEPSGAVPGRAYVARYPD</sequence>
<name>A0A0F6W3S1_9BACT</name>
<organism evidence="2 3">
    <name type="scientific">Sandaracinus amylolyticus</name>
    <dbReference type="NCBI Taxonomy" id="927083"/>
    <lineage>
        <taxon>Bacteria</taxon>
        <taxon>Pseudomonadati</taxon>
        <taxon>Myxococcota</taxon>
        <taxon>Polyangia</taxon>
        <taxon>Polyangiales</taxon>
        <taxon>Sandaracinaceae</taxon>
        <taxon>Sandaracinus</taxon>
    </lineage>
</organism>
<reference evidence="2 3" key="1">
    <citation type="submission" date="2015-03" db="EMBL/GenBank/DDBJ databases">
        <title>Genome assembly of Sandaracinus amylolyticus DSM 53668.</title>
        <authorList>
            <person name="Sharma G."/>
            <person name="Subramanian S."/>
        </authorList>
    </citation>
    <scope>NUCLEOTIDE SEQUENCE [LARGE SCALE GENOMIC DNA]</scope>
    <source>
        <strain evidence="2 3">DSM 53668</strain>
    </source>
</reference>
<gene>
    <name evidence="2" type="ORF">DB32_003726</name>
</gene>